<evidence type="ECO:0000313" key="2">
    <source>
        <dbReference type="Proteomes" id="UP000034617"/>
    </source>
</evidence>
<accession>A0A0G1GQK0</accession>
<name>A0A0G1GQK0_9BACT</name>
<dbReference type="AlphaFoldDB" id="A0A0G1GQK0"/>
<sequence length="99" mass="11210">MNNAREDIGVFDPAKVMQTQFGIAVDMATLKSYQAEDLPIPDEIKTRLAKHVDYVEEQIRRWGTPAIDEGLDTIVLGKPSWDHAQKLIDSYHALFDNPV</sequence>
<proteinExistence type="predicted"/>
<dbReference type="EMBL" id="LCHM01000028">
    <property type="protein sequence ID" value="KKT37316.1"/>
    <property type="molecule type" value="Genomic_DNA"/>
</dbReference>
<comment type="caution">
    <text evidence="1">The sequence shown here is derived from an EMBL/GenBank/DDBJ whole genome shotgun (WGS) entry which is preliminary data.</text>
</comment>
<evidence type="ECO:0000313" key="1">
    <source>
        <dbReference type="EMBL" id="KKT37316.1"/>
    </source>
</evidence>
<gene>
    <name evidence="1" type="ORF">UW22_C0028G0008</name>
</gene>
<dbReference type="Proteomes" id="UP000034617">
    <property type="component" value="Unassembled WGS sequence"/>
</dbReference>
<reference evidence="1 2" key="1">
    <citation type="journal article" date="2015" name="Nature">
        <title>rRNA introns, odd ribosomes, and small enigmatic genomes across a large radiation of phyla.</title>
        <authorList>
            <person name="Brown C.T."/>
            <person name="Hug L.A."/>
            <person name="Thomas B.C."/>
            <person name="Sharon I."/>
            <person name="Castelle C.J."/>
            <person name="Singh A."/>
            <person name="Wilkins M.J."/>
            <person name="Williams K.H."/>
            <person name="Banfield J.F."/>
        </authorList>
    </citation>
    <scope>NUCLEOTIDE SEQUENCE [LARGE SCALE GENOMIC DNA]</scope>
</reference>
<organism evidence="1 2">
    <name type="scientific">Candidatus Gottesmanbacteria bacterium GW2011_GWB1_44_11c</name>
    <dbReference type="NCBI Taxonomy" id="1618447"/>
    <lineage>
        <taxon>Bacteria</taxon>
        <taxon>Candidatus Gottesmaniibacteriota</taxon>
    </lineage>
</organism>
<protein>
    <submittedName>
        <fullName evidence="1">Uncharacterized protein</fullName>
    </submittedName>
</protein>